<dbReference type="Proteomes" id="UP000664779">
    <property type="component" value="Unassembled WGS sequence"/>
</dbReference>
<reference evidence="2" key="1">
    <citation type="submission" date="2021-03" db="EMBL/GenBank/DDBJ databases">
        <title>Roseibium sp. CAU 1637 isolated from Incheon.</title>
        <authorList>
            <person name="Kim W."/>
        </authorList>
    </citation>
    <scope>NUCLEOTIDE SEQUENCE</scope>
    <source>
        <strain evidence="2">CAU 1637</strain>
    </source>
</reference>
<proteinExistence type="predicted"/>
<gene>
    <name evidence="2" type="ORF">J0X15_17215</name>
</gene>
<name>A0A939J6K9_9HYPH</name>
<dbReference type="Pfam" id="PF12697">
    <property type="entry name" value="Abhydrolase_6"/>
    <property type="match status" value="1"/>
</dbReference>
<dbReference type="AlphaFoldDB" id="A0A939J6K9"/>
<protein>
    <submittedName>
        <fullName evidence="2">Alpha/beta hydrolase</fullName>
    </submittedName>
</protein>
<dbReference type="EMBL" id="JAFLNF010000008">
    <property type="protein sequence ID" value="MBO0346970.1"/>
    <property type="molecule type" value="Genomic_DNA"/>
</dbReference>
<dbReference type="GO" id="GO:0016787">
    <property type="term" value="F:hydrolase activity"/>
    <property type="evidence" value="ECO:0007669"/>
    <property type="project" value="UniProtKB-KW"/>
</dbReference>
<evidence type="ECO:0000313" key="2">
    <source>
        <dbReference type="EMBL" id="MBO0346970.1"/>
    </source>
</evidence>
<sequence>MIWFPITLIGLTLLVAYTFFRTRQIGAGYPPTGTFADVEDVRLHYHWRRAGKVSGEKPPTLVFLHGASGNAWDILTAFEPHIGDAAECLFVDRPGLGHSTRARRHHVPIEQARTLGRLLDQLEIGCCVVVGHSLGASVAAALALERPDLVAGAVFIAPATHPWPGGVALYYQLAAWPLLGPLFSWTLTLPIAERLAPGATAYVFAPDPVPDDYAGKIRLPLLFRPASFRANAADVARLKKNVSKQSCRYGEIMQPCLVFTGDKDAVVWPSIHSDGLERDLPHVRKIVLPGAGHMPHYAHGERIFRETLELAQAQDLAKKKLAREL</sequence>
<evidence type="ECO:0000313" key="3">
    <source>
        <dbReference type="Proteomes" id="UP000664779"/>
    </source>
</evidence>
<dbReference type="PANTHER" id="PTHR43689:SF8">
    <property type="entry name" value="ALPHA_BETA-HYDROLASES SUPERFAMILY PROTEIN"/>
    <property type="match status" value="1"/>
</dbReference>
<dbReference type="Gene3D" id="3.40.50.1820">
    <property type="entry name" value="alpha/beta hydrolase"/>
    <property type="match status" value="1"/>
</dbReference>
<accession>A0A939J6K9</accession>
<dbReference type="InterPro" id="IPR029058">
    <property type="entry name" value="AB_hydrolase_fold"/>
</dbReference>
<dbReference type="SUPFAM" id="SSF53474">
    <property type="entry name" value="alpha/beta-Hydrolases"/>
    <property type="match status" value="1"/>
</dbReference>
<feature type="domain" description="AB hydrolase-1" evidence="1">
    <location>
        <begin position="61"/>
        <end position="304"/>
    </location>
</feature>
<dbReference type="InterPro" id="IPR000073">
    <property type="entry name" value="AB_hydrolase_1"/>
</dbReference>
<keyword evidence="2" id="KW-0378">Hydrolase</keyword>
<dbReference type="PANTHER" id="PTHR43689">
    <property type="entry name" value="HYDROLASE"/>
    <property type="match status" value="1"/>
</dbReference>
<organism evidence="2 3">
    <name type="scientific">Roseibium limicola</name>
    <dbReference type="NCBI Taxonomy" id="2816037"/>
    <lineage>
        <taxon>Bacteria</taxon>
        <taxon>Pseudomonadati</taxon>
        <taxon>Pseudomonadota</taxon>
        <taxon>Alphaproteobacteria</taxon>
        <taxon>Hyphomicrobiales</taxon>
        <taxon>Stappiaceae</taxon>
        <taxon>Roseibium</taxon>
    </lineage>
</organism>
<evidence type="ECO:0000259" key="1">
    <source>
        <dbReference type="Pfam" id="PF12697"/>
    </source>
</evidence>
<dbReference type="RefSeq" id="WP_206943416.1">
    <property type="nucleotide sequence ID" value="NZ_JAFLNF010000008.1"/>
</dbReference>
<keyword evidence="3" id="KW-1185">Reference proteome</keyword>
<comment type="caution">
    <text evidence="2">The sequence shown here is derived from an EMBL/GenBank/DDBJ whole genome shotgun (WGS) entry which is preliminary data.</text>
</comment>